<feature type="region of interest" description="Disordered" evidence="2">
    <location>
        <begin position="927"/>
        <end position="955"/>
    </location>
</feature>
<dbReference type="OrthoDB" id="5969272at2759"/>
<keyword evidence="1" id="KW-0175">Coiled coil</keyword>
<evidence type="ECO:0000313" key="3">
    <source>
        <dbReference type="EMBL" id="ENN77762.1"/>
    </source>
</evidence>
<feature type="non-terminal residue" evidence="3">
    <location>
        <position position="1"/>
    </location>
</feature>
<feature type="region of interest" description="Disordered" evidence="2">
    <location>
        <begin position="351"/>
        <end position="418"/>
    </location>
</feature>
<gene>
    <name evidence="3" type="ORF">YQE_05734</name>
</gene>
<feature type="region of interest" description="Disordered" evidence="2">
    <location>
        <begin position="1515"/>
        <end position="1536"/>
    </location>
</feature>
<feature type="compositionally biased region" description="Basic and acidic residues" evidence="2">
    <location>
        <begin position="968"/>
        <end position="1000"/>
    </location>
</feature>
<feature type="coiled-coil region" evidence="1">
    <location>
        <begin position="1012"/>
        <end position="1049"/>
    </location>
</feature>
<feature type="coiled-coil region" evidence="1">
    <location>
        <begin position="1229"/>
        <end position="1256"/>
    </location>
</feature>
<feature type="region of interest" description="Disordered" evidence="2">
    <location>
        <begin position="1438"/>
        <end position="1463"/>
    </location>
</feature>
<sequence length="2078" mass="239266">MPKGKGKKRQRKKESMKYVMPFFDDMMENHPKLENLIIRKPKGRGQCYTYYIPEKKCTLVLTYQMEKAIRDKDIVDIVIAQRHEKILVKMRDGTKVVMPLCPYNGHAPFYRGEGWTRKDIEEYHHHGRETFSIAQLFEAKEAGIEEWELEMMRMANKRKKKMKGEDSRDWKDMLNSTVNNMDWDAFEEESKQIVAESNDPVDDEPISMQLDDIEKTCDVNEKLKAAGDEIMSLLPTMPEIPQILKVMKDQSEFTEIANISGARVSLSAGSDRFVPGQMVTSEDGELFVPGQTVVNESGDKEYTPGFTVLLDNEPTLIPGLVMGNDPDKSMFLPGESTITEAGELQFAATEDDIIPHPPTPPPEEKEVEEVELEEDQNSEEEEVEQRPPPKRERKELTYERPKREFNTENMGPKHRVRGPKKVAPVVIKTEETPDPVRRKTIIDAKIFDLQTPTFEKDFLEQEKERVEAFKEKSGKEEAKVDKQRREIKLKVKKLVDSRPPPPKYEPLEPVRKSEKLREFEKSIKRGKFFDVDYKKYLTKEYTDALRRKIITGENVLGSRIEHYIPVLKPHDEKLAEKKKRGKGVPVIKKKIKRNENYRYVEPFLDENMDGHPALQNILARKPKGRGQHYVYEIIDKGCILVINYQMEKAIKDKDIIDITIAQRSEKIVVKLANGLKVTVPIAPLNDHVTLYRGSGWTKEVTEKEHHHGKETFSIAKLFEAKESGVEEWELEMMRLANKRKKKVKGEDNLDWKAMMNGCLENMDWDKFEEDTKQIVEEQEETVEEEDIPMEVDDMEKTKHVNEKLKAGGQEVLEQLPTMLEVPKVIKNLESGEMDEMLNVSGARVQIPEGRSCFVPGQLVKTDEEEIFVPGQTVEDEDGNSEYTPGITVLMDGEPTLIPGLVMGEEESQPMFLPGESTITGEGQLKFEATEEDLPPARRRRELTPSPPPAPKPKPRVIRDEDIVIKRRTFEEPEPVKERVKKRPQFEMKPKEPSPPRDAFRPQRQPVDDPLIYLEEQRRLREEEEKKRMKERMEEKILKEESKVMKLRMDIRKKCKDFKIEKPPKYEPVQPVKKSAKLEELELSIKKGTFFDDDKTKEILEKAKSQTRMLKYQKVLNSYASEFQNIVLYVAFFKQGEGMYVYTVEDKKYNIVVQAAFELAVRDGDIIDVLVSQKNDKILVKTKDFKKVPIEIQYYEQNGETLYCGEGATSEAEEKFHHHGKYTMSLAKLFEDKEMQEEKWEEELKKIMKRRKKHKWEGTKAFKEMMKQIMRKFDWKKFEEDAKKVIDDIEEPVTENPIPMEIANLEATKNVNETLAQREDLLSQLPTLKDIPDIIKSLGTATLTEIETEENESTAKRTVSGAMVVLPSGKQCFVSGQMVHTEEGDVFVPGQTVQNEFGDEYAPGITINIDNKPTLVNGLIMGDEEKDPLFLPSQSTITSGGQLTFATDSEERPPPEPEEQRQKRRRKLLRIISVVPEEENNEDECLKGVIEDIMKESGLHNFENIEIIVANADNQNPLLDGEDSDISTDETSTSDELNNSELEDLDIEAIRLKHEQQRQELEKLKLILQDDGMNDLVNSLEEKKRLLKLKLDELRKLSMMSENNLVSYVNDSDACEAAAKITDEKESINRLAEILIAITRRSAAFRDKNSIRLENINLDVNIKPTDTDLKFNKSSTKLKILFKTALVAACDVYKNRPRDQILALHSVVEIIEDSLKKDPTLLTELFKLLDTSFDRLEVCDAVLKQLIQDISHTKVACLKNLSTEDLTLQDCLKYLDRIIEDGTVMNVSFTKLAKLCPEIVKDLSENVKLRMKNATSEEIALEALQDSIVITVRALMSSNFEELLGRKESTVLEFIEEALSFAKALEQDDVVENLSKPKTTLNNLEDSSIEMLKRMTIIRQLAEKDYSLKTAISRIKKNPECAKSDPRIRQLIRESAIVISEMSPLRNSRDIPYDLMKRQNLLAIEDFLMRKMRLDVPVLITRGNLQAVVPKESARGVLAGRVPYILIDESGVTNFKPMHMLSSINVNKNRERRIEDYLSGVRERSKSIDLNKDEARHYLQAKSNVRKLRKILNNTRKAA</sequence>
<accession>N6UGI0</accession>
<feature type="coiled-coil region" evidence="1">
    <location>
        <begin position="459"/>
        <end position="486"/>
    </location>
</feature>
<protein>
    <submittedName>
        <fullName evidence="3">Uncharacterized protein</fullName>
    </submittedName>
</protein>
<organism evidence="3">
    <name type="scientific">Dendroctonus ponderosae</name>
    <name type="common">Mountain pine beetle</name>
    <dbReference type="NCBI Taxonomy" id="77166"/>
    <lineage>
        <taxon>Eukaryota</taxon>
        <taxon>Metazoa</taxon>
        <taxon>Ecdysozoa</taxon>
        <taxon>Arthropoda</taxon>
        <taxon>Hexapoda</taxon>
        <taxon>Insecta</taxon>
        <taxon>Pterygota</taxon>
        <taxon>Neoptera</taxon>
        <taxon>Endopterygota</taxon>
        <taxon>Coleoptera</taxon>
        <taxon>Polyphaga</taxon>
        <taxon>Cucujiformia</taxon>
        <taxon>Curculionidae</taxon>
        <taxon>Scolytinae</taxon>
        <taxon>Dendroctonus</taxon>
    </lineage>
</organism>
<proteinExistence type="predicted"/>
<dbReference type="EMBL" id="KB740937">
    <property type="protein sequence ID" value="ENN77762.1"/>
    <property type="molecule type" value="Genomic_DNA"/>
</dbReference>
<feature type="region of interest" description="Disordered" evidence="2">
    <location>
        <begin position="968"/>
        <end position="1009"/>
    </location>
</feature>
<evidence type="ECO:0000256" key="1">
    <source>
        <dbReference type="SAM" id="Coils"/>
    </source>
</evidence>
<dbReference type="HOGENOM" id="CLU_232718_0_0_1"/>
<feature type="compositionally biased region" description="Acidic residues" evidence="2">
    <location>
        <begin position="365"/>
        <end position="383"/>
    </location>
</feature>
<feature type="compositionally biased region" description="Basic and acidic residues" evidence="2">
    <location>
        <begin position="1448"/>
        <end position="1460"/>
    </location>
</feature>
<feature type="coiled-coil region" evidence="1">
    <location>
        <begin position="1541"/>
        <end position="1596"/>
    </location>
</feature>
<name>N6UGI0_DENPD</name>
<reference evidence="3" key="1">
    <citation type="journal article" date="2013" name="Genome Biol.">
        <title>Draft genome of the mountain pine beetle, Dendroctonus ponderosae Hopkins, a major forest pest.</title>
        <authorList>
            <person name="Keeling C.I."/>
            <person name="Yuen M.M."/>
            <person name="Liao N.Y."/>
            <person name="Docking T.R."/>
            <person name="Chan S.K."/>
            <person name="Taylor G.A."/>
            <person name="Palmquist D.L."/>
            <person name="Jackman S.D."/>
            <person name="Nguyen A."/>
            <person name="Li M."/>
            <person name="Henderson H."/>
            <person name="Janes J.K."/>
            <person name="Zhao Y."/>
            <person name="Pandoh P."/>
            <person name="Moore R."/>
            <person name="Sperling F.A."/>
            <person name="Huber D.P."/>
            <person name="Birol I."/>
            <person name="Jones S.J."/>
            <person name="Bohlmann J."/>
        </authorList>
    </citation>
    <scope>NUCLEOTIDE SEQUENCE</scope>
</reference>
<evidence type="ECO:0000256" key="2">
    <source>
        <dbReference type="SAM" id="MobiDB-lite"/>
    </source>
</evidence>
<feature type="compositionally biased region" description="Basic and acidic residues" evidence="2">
    <location>
        <begin position="384"/>
        <end position="406"/>
    </location>
</feature>